<gene>
    <name evidence="2" type="ORF">BJP34_04435</name>
</gene>
<dbReference type="Proteomes" id="UP000177870">
    <property type="component" value="Chromosome"/>
</dbReference>
<reference evidence="3" key="1">
    <citation type="submission" date="2016-10" db="EMBL/GenBank/DDBJ databases">
        <title>Comparative genomics uncovers the prolific and rare metabolic potential of the cyanobacterial genus Moorea.</title>
        <authorList>
            <person name="Leao T."/>
            <person name="Castelao G."/>
            <person name="Korobeynikov A."/>
            <person name="Monroe E.A."/>
            <person name="Podell S."/>
            <person name="Glukhov E."/>
            <person name="Allen E."/>
            <person name="Gerwick W.H."/>
            <person name="Gerwick L."/>
        </authorList>
    </citation>
    <scope>NUCLEOTIDE SEQUENCE [LARGE SCALE GENOMIC DNA]</scope>
    <source>
        <strain evidence="3">PAL-8-15-08-1</strain>
    </source>
</reference>
<keyword evidence="1" id="KW-0812">Transmembrane</keyword>
<keyword evidence="1" id="KW-0472">Membrane</keyword>
<name>A0A1D8TMC4_9CYAN</name>
<protein>
    <submittedName>
        <fullName evidence="2">Uncharacterized protein</fullName>
    </submittedName>
</protein>
<keyword evidence="1" id="KW-1133">Transmembrane helix</keyword>
<organism evidence="2 3">
    <name type="scientific">Moorena producens PAL-8-15-08-1</name>
    <dbReference type="NCBI Taxonomy" id="1458985"/>
    <lineage>
        <taxon>Bacteria</taxon>
        <taxon>Bacillati</taxon>
        <taxon>Cyanobacteriota</taxon>
        <taxon>Cyanophyceae</taxon>
        <taxon>Coleofasciculales</taxon>
        <taxon>Coleofasciculaceae</taxon>
        <taxon>Moorena</taxon>
    </lineage>
</organism>
<sequence>MAYKYYNPCVFQVPIKLEVPIVLDLAVAAKPKCFTKYEDQMELEQAECNGTGTESPEPVIALRAMALARGKMQKLTTTAFAAFINVLTLMRSAIPLNPLRNL</sequence>
<dbReference type="RefSeq" id="WP_070391307.1">
    <property type="nucleotide sequence ID" value="NZ_CP017599.1"/>
</dbReference>
<dbReference type="AlphaFoldDB" id="A0A1D8TMC4"/>
<evidence type="ECO:0000313" key="3">
    <source>
        <dbReference type="Proteomes" id="UP000177870"/>
    </source>
</evidence>
<feature type="transmembrane region" description="Helical" evidence="1">
    <location>
        <begin position="75"/>
        <end position="94"/>
    </location>
</feature>
<dbReference type="KEGG" id="mpro:BJP34_04435"/>
<dbReference type="EMBL" id="CP017599">
    <property type="protein sequence ID" value="AOW98800.1"/>
    <property type="molecule type" value="Genomic_DNA"/>
</dbReference>
<evidence type="ECO:0000256" key="1">
    <source>
        <dbReference type="SAM" id="Phobius"/>
    </source>
</evidence>
<accession>A0A1D8TMC4</accession>
<proteinExistence type="predicted"/>
<evidence type="ECO:0000313" key="2">
    <source>
        <dbReference type="EMBL" id="AOW98800.1"/>
    </source>
</evidence>